<organism evidence="2 3">
    <name type="scientific">Shewanella psychrophila</name>
    <dbReference type="NCBI Taxonomy" id="225848"/>
    <lineage>
        <taxon>Bacteria</taxon>
        <taxon>Pseudomonadati</taxon>
        <taxon>Pseudomonadota</taxon>
        <taxon>Gammaproteobacteria</taxon>
        <taxon>Alteromonadales</taxon>
        <taxon>Shewanellaceae</taxon>
        <taxon>Shewanella</taxon>
    </lineage>
</organism>
<feature type="signal peptide" evidence="1">
    <location>
        <begin position="1"/>
        <end position="26"/>
    </location>
</feature>
<name>A0A1S6HS87_9GAMM</name>
<gene>
    <name evidence="2" type="ORF">Sps_03229</name>
</gene>
<evidence type="ECO:0000256" key="1">
    <source>
        <dbReference type="SAM" id="SignalP"/>
    </source>
</evidence>
<evidence type="ECO:0000313" key="3">
    <source>
        <dbReference type="Proteomes" id="UP000189545"/>
    </source>
</evidence>
<evidence type="ECO:0000313" key="2">
    <source>
        <dbReference type="EMBL" id="AQS38371.1"/>
    </source>
</evidence>
<dbReference type="RefSeq" id="WP_179948378.1">
    <property type="nucleotide sequence ID" value="NZ_CP014782.1"/>
</dbReference>
<dbReference type="KEGG" id="spsw:Sps_03229"/>
<feature type="chain" id="PRO_5013181812" evidence="1">
    <location>
        <begin position="27"/>
        <end position="54"/>
    </location>
</feature>
<protein>
    <submittedName>
        <fullName evidence="2">Uncharacterized protein</fullName>
    </submittedName>
</protein>
<reference evidence="2 3" key="1">
    <citation type="submission" date="2016-03" db="EMBL/GenBank/DDBJ databases">
        <title>Complete genome sequence of Shewanella psychrophila WP2, a deep sea bacterium isolated from west Pacific sediment.</title>
        <authorList>
            <person name="Xu G."/>
            <person name="Jian H."/>
        </authorList>
    </citation>
    <scope>NUCLEOTIDE SEQUENCE [LARGE SCALE GENOMIC DNA]</scope>
    <source>
        <strain evidence="2 3">WP2</strain>
    </source>
</reference>
<keyword evidence="1" id="KW-0732">Signal</keyword>
<dbReference type="STRING" id="225848.Sps_03229"/>
<dbReference type="Proteomes" id="UP000189545">
    <property type="component" value="Chromosome"/>
</dbReference>
<dbReference type="AlphaFoldDB" id="A0A1S6HS87"/>
<accession>A0A1S6HS87</accession>
<keyword evidence="3" id="KW-1185">Reference proteome</keyword>
<sequence>MNNKMNKKTLVLAAVITSAFAMPSMAADWFVGGVGAQQNGYKQELTPSLGPTLN</sequence>
<dbReference type="EMBL" id="CP014782">
    <property type="protein sequence ID" value="AQS38371.1"/>
    <property type="molecule type" value="Genomic_DNA"/>
</dbReference>
<proteinExistence type="predicted"/>